<evidence type="ECO:0000256" key="6">
    <source>
        <dbReference type="ARBA" id="ARBA00015850"/>
    </source>
</evidence>
<name>A0ABQ7HCF9_GEOSE</name>
<evidence type="ECO:0000256" key="14">
    <source>
        <dbReference type="ARBA" id="ARBA00025228"/>
    </source>
</evidence>
<accession>A0ABQ7HCF9</accession>
<comment type="subcellular location">
    <subcellularLocation>
        <location evidence="2 19">Cell membrane</location>
        <topology evidence="2 19">Multi-pass membrane protein</topology>
    </subcellularLocation>
</comment>
<evidence type="ECO:0000256" key="18">
    <source>
        <dbReference type="ARBA" id="ARBA00049504"/>
    </source>
</evidence>
<keyword evidence="13 19" id="KW-0472">Membrane</keyword>
<comment type="catalytic activity">
    <reaction evidence="17 19">
        <text>alpha-ribazole + adenosylcob(III)inamide-GDP = adenosylcob(III)alamin + GMP + H(+)</text>
        <dbReference type="Rhea" id="RHEA:16049"/>
        <dbReference type="ChEBI" id="CHEBI:10329"/>
        <dbReference type="ChEBI" id="CHEBI:15378"/>
        <dbReference type="ChEBI" id="CHEBI:18408"/>
        <dbReference type="ChEBI" id="CHEBI:58115"/>
        <dbReference type="ChEBI" id="CHEBI:60487"/>
        <dbReference type="EC" id="2.7.8.26"/>
    </reaction>
</comment>
<feature type="transmembrane region" description="Helical" evidence="19">
    <location>
        <begin position="80"/>
        <end position="104"/>
    </location>
</feature>
<evidence type="ECO:0000313" key="20">
    <source>
        <dbReference type="EMBL" id="KAF6509811.1"/>
    </source>
</evidence>
<evidence type="ECO:0000256" key="7">
    <source>
        <dbReference type="ARBA" id="ARBA00022475"/>
    </source>
</evidence>
<comment type="function">
    <text evidence="14 19">Joins adenosylcobinamide-GDP and alpha-ribazole to generate adenosylcobalamin (Ado-cobalamin). Also synthesizes adenosylcobalamin 5'-phosphate from adenosylcobinamide-GDP and alpha-ribazole 5'-phosphate.</text>
</comment>
<protein>
    <recommendedName>
        <fullName evidence="6 19">Adenosylcobinamide-GDP ribazoletransferase</fullName>
        <ecNumber evidence="5 19">2.7.8.26</ecNumber>
    </recommendedName>
    <alternativeName>
        <fullName evidence="16 19">Cobalamin synthase</fullName>
    </alternativeName>
    <alternativeName>
        <fullName evidence="15 19">Cobalamin-5'-phosphate synthase</fullName>
    </alternativeName>
</protein>
<evidence type="ECO:0000256" key="19">
    <source>
        <dbReference type="HAMAP-Rule" id="MF_00719"/>
    </source>
</evidence>
<dbReference type="PANTHER" id="PTHR34148:SF1">
    <property type="entry name" value="ADENOSYLCOBINAMIDE-GDP RIBAZOLETRANSFERASE"/>
    <property type="match status" value="1"/>
</dbReference>
<dbReference type="EC" id="2.7.8.26" evidence="5 19"/>
<evidence type="ECO:0000256" key="1">
    <source>
        <dbReference type="ARBA" id="ARBA00001946"/>
    </source>
</evidence>
<dbReference type="InterPro" id="IPR003805">
    <property type="entry name" value="CobS"/>
</dbReference>
<proteinExistence type="inferred from homology"/>
<keyword evidence="12 19" id="KW-1133">Transmembrane helix</keyword>
<evidence type="ECO:0000256" key="13">
    <source>
        <dbReference type="ARBA" id="ARBA00023136"/>
    </source>
</evidence>
<comment type="catalytic activity">
    <reaction evidence="18 19">
        <text>alpha-ribazole 5'-phosphate + adenosylcob(III)inamide-GDP = adenosylcob(III)alamin 5'-phosphate + GMP + H(+)</text>
        <dbReference type="Rhea" id="RHEA:23560"/>
        <dbReference type="ChEBI" id="CHEBI:15378"/>
        <dbReference type="ChEBI" id="CHEBI:57918"/>
        <dbReference type="ChEBI" id="CHEBI:58115"/>
        <dbReference type="ChEBI" id="CHEBI:60487"/>
        <dbReference type="ChEBI" id="CHEBI:60493"/>
        <dbReference type="EC" id="2.7.8.26"/>
    </reaction>
</comment>
<sequence>MRSSSREERTVAAMKRAWNGWLLALQLFTIIPIQRSIEWNAPHVRWLVRTMPLAGALLGTLAALVYGACAALSFGPPSFLALLLLWLGIWLAGGLHADGFMDVSDAFFSYRDAKRRQEIMADSRVGAFAVLSLICLLSFRWLFLHEAIKAGISPALFIAIPLLSRAGAVWLLSAGKLAKSTGMAASLREYSSWRDAAWALGLACLVLLLLPAAGVPPAAVVVLAAAMALCSLAAKPWAEKQFGGVSGDVLGALIEGGETVLWGVLWLLRLSVMG</sequence>
<organism evidence="20 21">
    <name type="scientific">Geobacillus stearothermophilus</name>
    <name type="common">Bacillus stearothermophilus</name>
    <dbReference type="NCBI Taxonomy" id="1422"/>
    <lineage>
        <taxon>Bacteria</taxon>
        <taxon>Bacillati</taxon>
        <taxon>Bacillota</taxon>
        <taxon>Bacilli</taxon>
        <taxon>Bacillales</taxon>
        <taxon>Anoxybacillaceae</taxon>
        <taxon>Geobacillus</taxon>
    </lineage>
</organism>
<feature type="transmembrane region" description="Helical" evidence="19">
    <location>
        <begin position="53"/>
        <end position="74"/>
    </location>
</feature>
<evidence type="ECO:0000313" key="21">
    <source>
        <dbReference type="Proteomes" id="UP000773850"/>
    </source>
</evidence>
<dbReference type="EMBL" id="LUCS01000028">
    <property type="protein sequence ID" value="KAF6509811.1"/>
    <property type="molecule type" value="Genomic_DNA"/>
</dbReference>
<comment type="cofactor">
    <cofactor evidence="1 19">
        <name>Mg(2+)</name>
        <dbReference type="ChEBI" id="CHEBI:18420"/>
    </cofactor>
</comment>
<evidence type="ECO:0000256" key="9">
    <source>
        <dbReference type="ARBA" id="ARBA00022679"/>
    </source>
</evidence>
<comment type="similarity">
    <text evidence="4 19">Belongs to the CobS family.</text>
</comment>
<keyword evidence="21" id="KW-1185">Reference proteome</keyword>
<keyword evidence="8 19" id="KW-0169">Cobalamin biosynthesis</keyword>
<keyword evidence="11 19" id="KW-0460">Magnesium</keyword>
<keyword evidence="10 19" id="KW-0812">Transmembrane</keyword>
<evidence type="ECO:0000256" key="2">
    <source>
        <dbReference type="ARBA" id="ARBA00004651"/>
    </source>
</evidence>
<evidence type="ECO:0000256" key="10">
    <source>
        <dbReference type="ARBA" id="ARBA00022692"/>
    </source>
</evidence>
<dbReference type="HAMAP" id="MF_00719">
    <property type="entry name" value="CobS"/>
    <property type="match status" value="1"/>
</dbReference>
<evidence type="ECO:0000256" key="3">
    <source>
        <dbReference type="ARBA" id="ARBA00004663"/>
    </source>
</evidence>
<evidence type="ECO:0000256" key="17">
    <source>
        <dbReference type="ARBA" id="ARBA00048623"/>
    </source>
</evidence>
<evidence type="ECO:0000256" key="8">
    <source>
        <dbReference type="ARBA" id="ARBA00022573"/>
    </source>
</evidence>
<evidence type="ECO:0000256" key="11">
    <source>
        <dbReference type="ARBA" id="ARBA00022842"/>
    </source>
</evidence>
<evidence type="ECO:0000256" key="12">
    <source>
        <dbReference type="ARBA" id="ARBA00022989"/>
    </source>
</evidence>
<comment type="caution">
    <text evidence="20">The sequence shown here is derived from an EMBL/GenBank/DDBJ whole genome shotgun (WGS) entry which is preliminary data.</text>
</comment>
<evidence type="ECO:0000256" key="15">
    <source>
        <dbReference type="ARBA" id="ARBA00032605"/>
    </source>
</evidence>
<evidence type="ECO:0000256" key="4">
    <source>
        <dbReference type="ARBA" id="ARBA00010561"/>
    </source>
</evidence>
<dbReference type="Proteomes" id="UP000773850">
    <property type="component" value="Unassembled WGS sequence"/>
</dbReference>
<feature type="transmembrane region" description="Helical" evidence="19">
    <location>
        <begin position="155"/>
        <end position="175"/>
    </location>
</feature>
<comment type="pathway">
    <text evidence="3 19">Cofactor biosynthesis; adenosylcobalamin biosynthesis; adenosylcobalamin from cob(II)yrinate a,c-diamide: step 7/7.</text>
</comment>
<evidence type="ECO:0000256" key="16">
    <source>
        <dbReference type="ARBA" id="ARBA00032853"/>
    </source>
</evidence>
<keyword evidence="7 19" id="KW-1003">Cell membrane</keyword>
<dbReference type="PANTHER" id="PTHR34148">
    <property type="entry name" value="ADENOSYLCOBINAMIDE-GDP RIBAZOLETRANSFERASE"/>
    <property type="match status" value="1"/>
</dbReference>
<feature type="transmembrane region" description="Helical" evidence="19">
    <location>
        <begin position="219"/>
        <end position="237"/>
    </location>
</feature>
<keyword evidence="9 19" id="KW-0808">Transferase</keyword>
<gene>
    <name evidence="19" type="primary">cobS</name>
    <name evidence="20" type="ORF">GS8_1968</name>
</gene>
<feature type="transmembrane region" description="Helical" evidence="19">
    <location>
        <begin position="125"/>
        <end position="143"/>
    </location>
</feature>
<dbReference type="Pfam" id="PF02654">
    <property type="entry name" value="CobS"/>
    <property type="match status" value="1"/>
</dbReference>
<reference evidence="20 21" key="1">
    <citation type="submission" date="2016-03" db="EMBL/GenBank/DDBJ databases">
        <title>Spore heat resistance.</title>
        <authorList>
            <person name="Boekhorst J."/>
            <person name="Berendsen E.M."/>
            <person name="Wells-Bennik M.H."/>
            <person name="Kuipers O.P."/>
        </authorList>
    </citation>
    <scope>NUCLEOTIDE SEQUENCE [LARGE SCALE GENOMIC DNA]</scope>
    <source>
        <strain evidence="20 21">GS8</strain>
    </source>
</reference>
<evidence type="ECO:0000256" key="5">
    <source>
        <dbReference type="ARBA" id="ARBA00013200"/>
    </source>
</evidence>